<protein>
    <submittedName>
        <fullName evidence="1">Uncharacterized protein</fullName>
    </submittedName>
</protein>
<accession>A0A0P1AWE5</accession>
<evidence type="ECO:0000313" key="2">
    <source>
        <dbReference type="Proteomes" id="UP000054928"/>
    </source>
</evidence>
<dbReference type="EMBL" id="CCYD01001709">
    <property type="protein sequence ID" value="CEG45856.1"/>
    <property type="molecule type" value="Genomic_DNA"/>
</dbReference>
<reference evidence="2" key="1">
    <citation type="submission" date="2014-09" db="EMBL/GenBank/DDBJ databases">
        <authorList>
            <person name="Sharma Rahul"/>
            <person name="Thines Marco"/>
        </authorList>
    </citation>
    <scope>NUCLEOTIDE SEQUENCE [LARGE SCALE GENOMIC DNA]</scope>
</reference>
<dbReference type="AlphaFoldDB" id="A0A0P1AWE5"/>
<proteinExistence type="predicted"/>
<organism evidence="1 2">
    <name type="scientific">Plasmopara halstedii</name>
    <name type="common">Downy mildew of sunflower</name>
    <dbReference type="NCBI Taxonomy" id="4781"/>
    <lineage>
        <taxon>Eukaryota</taxon>
        <taxon>Sar</taxon>
        <taxon>Stramenopiles</taxon>
        <taxon>Oomycota</taxon>
        <taxon>Peronosporomycetes</taxon>
        <taxon>Peronosporales</taxon>
        <taxon>Peronosporaceae</taxon>
        <taxon>Plasmopara</taxon>
    </lineage>
</organism>
<keyword evidence="2" id="KW-1185">Reference proteome</keyword>
<name>A0A0P1AWE5_PLAHL</name>
<dbReference type="GeneID" id="36397184"/>
<evidence type="ECO:0000313" key="1">
    <source>
        <dbReference type="EMBL" id="CEG45856.1"/>
    </source>
</evidence>
<sequence>MSPVRSRTSSLSWRESLKATFACFTLLMDCHTTATCWLKLDRPGGDPNQRLGSGLLII</sequence>
<dbReference type="Proteomes" id="UP000054928">
    <property type="component" value="Unassembled WGS sequence"/>
</dbReference>
<dbReference type="RefSeq" id="XP_024582225.1">
    <property type="nucleotide sequence ID" value="XM_024716647.1"/>
</dbReference>